<dbReference type="EMBL" id="JBBMEO010000005">
    <property type="protein sequence ID" value="MEQ2361627.1"/>
    <property type="molecule type" value="Genomic_DNA"/>
</dbReference>
<feature type="domain" description="Type I restriction modification DNA specificity" evidence="4">
    <location>
        <begin position="8"/>
        <end position="161"/>
    </location>
</feature>
<evidence type="ECO:0000313" key="6">
    <source>
        <dbReference type="Proteomes" id="UP001457197"/>
    </source>
</evidence>
<dbReference type="GO" id="GO:0004519">
    <property type="term" value="F:endonuclease activity"/>
    <property type="evidence" value="ECO:0007669"/>
    <property type="project" value="UniProtKB-KW"/>
</dbReference>
<keyword evidence="3" id="KW-0238">DNA-binding</keyword>
<evidence type="ECO:0000256" key="1">
    <source>
        <dbReference type="ARBA" id="ARBA00010923"/>
    </source>
</evidence>
<dbReference type="GO" id="GO:0016787">
    <property type="term" value="F:hydrolase activity"/>
    <property type="evidence" value="ECO:0007669"/>
    <property type="project" value="UniProtKB-KW"/>
</dbReference>
<keyword evidence="5" id="KW-0378">Hydrolase</keyword>
<dbReference type="Proteomes" id="UP001457197">
    <property type="component" value="Unassembled WGS sequence"/>
</dbReference>
<evidence type="ECO:0000313" key="5">
    <source>
        <dbReference type="EMBL" id="MEQ2361627.1"/>
    </source>
</evidence>
<keyword evidence="2" id="KW-0680">Restriction system</keyword>
<gene>
    <name evidence="5" type="ORF">WMO44_05610</name>
</gene>
<name>A0ABV1AUV1_9FIRM</name>
<reference evidence="5 6" key="1">
    <citation type="submission" date="2024-03" db="EMBL/GenBank/DDBJ databases">
        <title>Human intestinal bacterial collection.</title>
        <authorList>
            <person name="Pauvert C."/>
            <person name="Hitch T.C.A."/>
            <person name="Clavel T."/>
        </authorList>
    </citation>
    <scope>NUCLEOTIDE SEQUENCE [LARGE SCALE GENOMIC DNA]</scope>
    <source>
        <strain evidence="5 6">CLA-AA-H175</strain>
    </source>
</reference>
<dbReference type="InterPro" id="IPR044946">
    <property type="entry name" value="Restrct_endonuc_typeI_TRD_sf"/>
</dbReference>
<accession>A0ABV1AUV1</accession>
<evidence type="ECO:0000256" key="3">
    <source>
        <dbReference type="ARBA" id="ARBA00023125"/>
    </source>
</evidence>
<protein>
    <submittedName>
        <fullName evidence="5">Restriction endonuclease subunit S</fullName>
        <ecNumber evidence="5">3.1.21.-</ecNumber>
    </submittedName>
</protein>
<evidence type="ECO:0000256" key="2">
    <source>
        <dbReference type="ARBA" id="ARBA00022747"/>
    </source>
</evidence>
<dbReference type="EC" id="3.1.21.-" evidence="5"/>
<dbReference type="Gene3D" id="3.90.220.20">
    <property type="entry name" value="DNA methylase specificity domains"/>
    <property type="match status" value="1"/>
</dbReference>
<comment type="caution">
    <text evidence="5">The sequence shown here is derived from an EMBL/GenBank/DDBJ whole genome shotgun (WGS) entry which is preliminary data.</text>
</comment>
<proteinExistence type="inferred from homology"/>
<keyword evidence="5" id="KW-0540">Nuclease</keyword>
<keyword evidence="5" id="KW-0255">Endonuclease</keyword>
<keyword evidence="6" id="KW-1185">Reference proteome</keyword>
<dbReference type="SUPFAM" id="SSF116734">
    <property type="entry name" value="DNA methylase specificity domain"/>
    <property type="match status" value="1"/>
</dbReference>
<dbReference type="InterPro" id="IPR000055">
    <property type="entry name" value="Restrct_endonuc_typeI_TRD"/>
</dbReference>
<dbReference type="RefSeq" id="WP_349152011.1">
    <property type="nucleotide sequence ID" value="NZ_JBBMEO010000005.1"/>
</dbReference>
<evidence type="ECO:0000259" key="4">
    <source>
        <dbReference type="Pfam" id="PF01420"/>
    </source>
</evidence>
<comment type="similarity">
    <text evidence="1">Belongs to the type-I restriction system S methylase family.</text>
</comment>
<sequence length="182" mass="20805">MLDLHDREWLAIPLSSVFSIKSTSSGIDKNKLIYQSGKYPYVTRTDTNNGINDFICEQPSYGMDTGNCITVGLDTQTAFYQENSFYTGQNIQVLRNDKLNAINAKFLIPLIKSTLSIFSWGGNGATLTRLRRSKIMLPVDESGNPDYAFMEQYIKERERQIVQSYIDYTSENIQMGGERFRH</sequence>
<dbReference type="Pfam" id="PF01420">
    <property type="entry name" value="Methylase_S"/>
    <property type="match status" value="1"/>
</dbReference>
<organism evidence="5 6">
    <name type="scientific">Faecalibacterium tardum</name>
    <dbReference type="NCBI Taxonomy" id="3133156"/>
    <lineage>
        <taxon>Bacteria</taxon>
        <taxon>Bacillati</taxon>
        <taxon>Bacillota</taxon>
        <taxon>Clostridia</taxon>
        <taxon>Eubacteriales</taxon>
        <taxon>Oscillospiraceae</taxon>
        <taxon>Faecalibacterium</taxon>
    </lineage>
</organism>